<sequence length="550" mass="62615">MHNDAYPESGEDIARSLVPELLARGAFPELKACFPLWDSLKPNIPQSVRSLRFEKAIWSFRDALKLAEKGKDEWRKCQVRDALAKIMWQDLSSFADNREAERTRLTFEWLFDILLAWSDDVDEGEKVDEFFVKFHLDMSDMRRNTALSLAVRERFTKSYIDALTAFRPLRPAMKALRRLLRLDAYESLIQLASQRAIQCWDLKQYKYARQALLAHESAIAMAEDLEREYEQVINERSDRRAGKWMETLNKLVHAADRENGYEYVFGRIAEAAADCRAYITKCIKTFNAALLDDPANIVEGVEDAQSHFRNAAIIAADCDWNLEGEALVRIASTLAKVLRRAGSAEILYRRAIQLAAVHNNVGITGPWFKEAQNALKSEQKAEAEANEARWVNIREAIGNKLSQHLKPIEEHTGNLKEFIQECPPLATPSGSDCTPAYEGGSKLPDGLFPDSAAPIVPPARKKAKKEVEPVALPKVSNSAFRKVVFRYHPDRGQEGFGEVWRQTAETIVKQLNKRRDKHHELKHGLSLRVRRVQSPGREGDWVLRLHCAVT</sequence>
<protein>
    <submittedName>
        <fullName evidence="2">Uncharacterized protein</fullName>
    </submittedName>
</protein>
<dbReference type="Proteomes" id="UP001164286">
    <property type="component" value="Unassembled WGS sequence"/>
</dbReference>
<feature type="coiled-coil region" evidence="1">
    <location>
        <begin position="208"/>
        <end position="235"/>
    </location>
</feature>
<accession>A0AA38LYY5</accession>
<organism evidence="2 3">
    <name type="scientific">Dioszegia hungarica</name>
    <dbReference type="NCBI Taxonomy" id="4972"/>
    <lineage>
        <taxon>Eukaryota</taxon>
        <taxon>Fungi</taxon>
        <taxon>Dikarya</taxon>
        <taxon>Basidiomycota</taxon>
        <taxon>Agaricomycotina</taxon>
        <taxon>Tremellomycetes</taxon>
        <taxon>Tremellales</taxon>
        <taxon>Bulleribasidiaceae</taxon>
        <taxon>Dioszegia</taxon>
    </lineage>
</organism>
<reference evidence="2" key="1">
    <citation type="journal article" date="2022" name="G3 (Bethesda)">
        <title>High quality genome of the basidiomycete yeast Dioszegia hungarica PDD-24b-2 isolated from cloud water.</title>
        <authorList>
            <person name="Jarrige D."/>
            <person name="Haridas S."/>
            <person name="Bleykasten-Grosshans C."/>
            <person name="Joly M."/>
            <person name="Nadalig T."/>
            <person name="Sancelme M."/>
            <person name="Vuilleumier S."/>
            <person name="Grigoriev I.V."/>
            <person name="Amato P."/>
            <person name="Bringel F."/>
        </authorList>
    </citation>
    <scope>NUCLEOTIDE SEQUENCE</scope>
    <source>
        <strain evidence="2">PDD-24b-2</strain>
    </source>
</reference>
<dbReference type="GeneID" id="77730184"/>
<dbReference type="EMBL" id="JAKWFO010000001">
    <property type="protein sequence ID" value="KAI9639826.1"/>
    <property type="molecule type" value="Genomic_DNA"/>
</dbReference>
<keyword evidence="3" id="KW-1185">Reference proteome</keyword>
<evidence type="ECO:0000256" key="1">
    <source>
        <dbReference type="SAM" id="Coils"/>
    </source>
</evidence>
<keyword evidence="1" id="KW-0175">Coiled coil</keyword>
<proteinExistence type="predicted"/>
<gene>
    <name evidence="2" type="ORF">MKK02DRAFT_40153</name>
</gene>
<dbReference type="AlphaFoldDB" id="A0AA38LYY5"/>
<evidence type="ECO:0000313" key="3">
    <source>
        <dbReference type="Proteomes" id="UP001164286"/>
    </source>
</evidence>
<evidence type="ECO:0000313" key="2">
    <source>
        <dbReference type="EMBL" id="KAI9639826.1"/>
    </source>
</evidence>
<dbReference type="RefSeq" id="XP_052949603.1">
    <property type="nucleotide sequence ID" value="XM_053090979.1"/>
</dbReference>
<name>A0AA38LYY5_9TREE</name>
<comment type="caution">
    <text evidence="2">The sequence shown here is derived from an EMBL/GenBank/DDBJ whole genome shotgun (WGS) entry which is preliminary data.</text>
</comment>